<keyword evidence="9" id="KW-0472">Membrane</keyword>
<gene>
    <name evidence="12" type="ORF">HDF10_002236</name>
</gene>
<evidence type="ECO:0000256" key="4">
    <source>
        <dbReference type="ARBA" id="ARBA00022475"/>
    </source>
</evidence>
<evidence type="ECO:0000256" key="9">
    <source>
        <dbReference type="ARBA" id="ARBA00023136"/>
    </source>
</evidence>
<keyword evidence="7" id="KW-0653">Protein transport</keyword>
<evidence type="ECO:0000256" key="6">
    <source>
        <dbReference type="ARBA" id="ARBA00022692"/>
    </source>
</evidence>
<evidence type="ECO:0000313" key="13">
    <source>
        <dbReference type="Proteomes" id="UP000569092"/>
    </source>
</evidence>
<reference evidence="12 13" key="1">
    <citation type="submission" date="2020-08" db="EMBL/GenBank/DDBJ databases">
        <title>Genomic Encyclopedia of Type Strains, Phase IV (KMG-V): Genome sequencing to study the core and pangenomes of soil and plant-associated prokaryotes.</title>
        <authorList>
            <person name="Whitman W."/>
        </authorList>
    </citation>
    <scope>NUCLEOTIDE SEQUENCE [LARGE SCALE GENOMIC DNA]</scope>
    <source>
        <strain evidence="12 13">M8US30</strain>
    </source>
</reference>
<comment type="subcellular location">
    <subcellularLocation>
        <location evidence="1">Cell inner membrane</location>
        <topology evidence="1">Single-pass membrane protein</topology>
        <orientation evidence="1">Periplasmic side</orientation>
    </subcellularLocation>
</comment>
<dbReference type="EMBL" id="JACHDZ010000003">
    <property type="protein sequence ID" value="MBB5344257.1"/>
    <property type="molecule type" value="Genomic_DNA"/>
</dbReference>
<feature type="signal peptide" evidence="10">
    <location>
        <begin position="1"/>
        <end position="26"/>
    </location>
</feature>
<keyword evidence="6" id="KW-0812">Transmembrane</keyword>
<dbReference type="Gene3D" id="3.30.1150.10">
    <property type="match status" value="1"/>
</dbReference>
<comment type="caution">
    <text evidence="12">The sequence shown here is derived from an EMBL/GenBank/DDBJ whole genome shotgun (WGS) entry which is preliminary data.</text>
</comment>
<evidence type="ECO:0000256" key="10">
    <source>
        <dbReference type="SAM" id="SignalP"/>
    </source>
</evidence>
<keyword evidence="3" id="KW-0813">Transport</keyword>
<keyword evidence="5" id="KW-0997">Cell inner membrane</keyword>
<evidence type="ECO:0000313" key="12">
    <source>
        <dbReference type="EMBL" id="MBB5344257.1"/>
    </source>
</evidence>
<dbReference type="InterPro" id="IPR051045">
    <property type="entry name" value="TonB-dependent_transducer"/>
</dbReference>
<keyword evidence="10" id="KW-0732">Signal</keyword>
<keyword evidence="8" id="KW-1133">Transmembrane helix</keyword>
<evidence type="ECO:0000256" key="5">
    <source>
        <dbReference type="ARBA" id="ARBA00022519"/>
    </source>
</evidence>
<dbReference type="SUPFAM" id="SSF74653">
    <property type="entry name" value="TolA/TonB C-terminal domain"/>
    <property type="match status" value="1"/>
</dbReference>
<dbReference type="NCBIfam" id="TIGR01352">
    <property type="entry name" value="tonB_Cterm"/>
    <property type="match status" value="1"/>
</dbReference>
<dbReference type="GO" id="GO:0031992">
    <property type="term" value="F:energy transducer activity"/>
    <property type="evidence" value="ECO:0007669"/>
    <property type="project" value="TreeGrafter"/>
</dbReference>
<evidence type="ECO:0000256" key="7">
    <source>
        <dbReference type="ARBA" id="ARBA00022927"/>
    </source>
</evidence>
<dbReference type="GO" id="GO:0015031">
    <property type="term" value="P:protein transport"/>
    <property type="evidence" value="ECO:0007669"/>
    <property type="project" value="UniProtKB-KW"/>
</dbReference>
<evidence type="ECO:0000256" key="8">
    <source>
        <dbReference type="ARBA" id="ARBA00022989"/>
    </source>
</evidence>
<evidence type="ECO:0000256" key="3">
    <source>
        <dbReference type="ARBA" id="ARBA00022448"/>
    </source>
</evidence>
<dbReference type="AlphaFoldDB" id="A0A7W8J7U7"/>
<feature type="domain" description="TonB C-terminal" evidence="11">
    <location>
        <begin position="68"/>
        <end position="155"/>
    </location>
</feature>
<sequence>MNHPLMPQPLRNISSLVVFLLLPALARPETLQDNPTATAPLTGSQSQTLEVAKVGKDVSSPILTHSTEPKIPKAAHKAKLDGFVIVNCYVEPDGTTSNVHVAHTIIKGANSPADQQAVKELEESAIGAVQSYKFKPSRKNGQPVRVELNVQVHFKS</sequence>
<proteinExistence type="inferred from homology"/>
<accession>A0A7W8J7U7</accession>
<name>A0A7W8J7U7_9BACT</name>
<keyword evidence="4" id="KW-1003">Cell membrane</keyword>
<dbReference type="Proteomes" id="UP000569092">
    <property type="component" value="Unassembled WGS sequence"/>
</dbReference>
<evidence type="ECO:0000256" key="2">
    <source>
        <dbReference type="ARBA" id="ARBA00006555"/>
    </source>
</evidence>
<protein>
    <submittedName>
        <fullName evidence="12">TonB family protein</fullName>
    </submittedName>
</protein>
<organism evidence="12 13">
    <name type="scientific">Tunturiibacter lichenicola</name>
    <dbReference type="NCBI Taxonomy" id="2051959"/>
    <lineage>
        <taxon>Bacteria</taxon>
        <taxon>Pseudomonadati</taxon>
        <taxon>Acidobacteriota</taxon>
        <taxon>Terriglobia</taxon>
        <taxon>Terriglobales</taxon>
        <taxon>Acidobacteriaceae</taxon>
        <taxon>Tunturiibacter</taxon>
    </lineage>
</organism>
<dbReference type="GO" id="GO:0055085">
    <property type="term" value="P:transmembrane transport"/>
    <property type="evidence" value="ECO:0007669"/>
    <property type="project" value="InterPro"/>
</dbReference>
<dbReference type="PANTHER" id="PTHR33446">
    <property type="entry name" value="PROTEIN TONB-RELATED"/>
    <property type="match status" value="1"/>
</dbReference>
<evidence type="ECO:0000259" key="11">
    <source>
        <dbReference type="Pfam" id="PF03544"/>
    </source>
</evidence>
<dbReference type="InterPro" id="IPR006260">
    <property type="entry name" value="TonB/TolA_C"/>
</dbReference>
<dbReference type="PANTHER" id="PTHR33446:SF2">
    <property type="entry name" value="PROTEIN TONB"/>
    <property type="match status" value="1"/>
</dbReference>
<feature type="chain" id="PRO_5031131683" evidence="10">
    <location>
        <begin position="27"/>
        <end position="156"/>
    </location>
</feature>
<dbReference type="Pfam" id="PF03544">
    <property type="entry name" value="TonB_C"/>
    <property type="match status" value="1"/>
</dbReference>
<comment type="similarity">
    <text evidence="2">Belongs to the TonB family.</text>
</comment>
<dbReference type="InterPro" id="IPR037682">
    <property type="entry name" value="TonB_C"/>
</dbReference>
<evidence type="ECO:0000256" key="1">
    <source>
        <dbReference type="ARBA" id="ARBA00004383"/>
    </source>
</evidence>
<dbReference type="GO" id="GO:0098797">
    <property type="term" value="C:plasma membrane protein complex"/>
    <property type="evidence" value="ECO:0007669"/>
    <property type="project" value="TreeGrafter"/>
</dbReference>